<dbReference type="PANTHER" id="PTHR47934">
    <property type="entry name" value="PENTATRICOPEPTIDE REPEAT-CONTAINING PROTEIN PET309, MITOCHONDRIAL"/>
    <property type="match status" value="1"/>
</dbReference>
<dbReference type="Gene3D" id="1.25.40.10">
    <property type="entry name" value="Tetratricopeptide repeat domain"/>
    <property type="match status" value="2"/>
</dbReference>
<name>A0A5D3ASD2_9TREE</name>
<organism evidence="3 4">
    <name type="scientific">Cryptococcus floricola</name>
    <dbReference type="NCBI Taxonomy" id="2591691"/>
    <lineage>
        <taxon>Eukaryota</taxon>
        <taxon>Fungi</taxon>
        <taxon>Dikarya</taxon>
        <taxon>Basidiomycota</taxon>
        <taxon>Agaricomycotina</taxon>
        <taxon>Tremellomycetes</taxon>
        <taxon>Tremellales</taxon>
        <taxon>Cryptococcaceae</taxon>
        <taxon>Cryptococcus</taxon>
    </lineage>
</organism>
<accession>A0A5D3ASD2</accession>
<feature type="region of interest" description="Disordered" evidence="2">
    <location>
        <begin position="1080"/>
        <end position="1108"/>
    </location>
</feature>
<dbReference type="EMBL" id="NIDF01000063">
    <property type="protein sequence ID" value="TYJ54325.1"/>
    <property type="molecule type" value="Genomic_DNA"/>
</dbReference>
<dbReference type="GO" id="GO:0003729">
    <property type="term" value="F:mRNA binding"/>
    <property type="evidence" value="ECO:0007669"/>
    <property type="project" value="TreeGrafter"/>
</dbReference>
<keyword evidence="4" id="KW-1185">Reference proteome</keyword>
<dbReference type="InterPro" id="IPR051114">
    <property type="entry name" value="Mito_RNA_Proc_CCM1"/>
</dbReference>
<evidence type="ECO:0000256" key="1">
    <source>
        <dbReference type="PROSITE-ProRule" id="PRU00708"/>
    </source>
</evidence>
<sequence length="1298" mass="145728">MPPPRLHQIFPPSSLAHHVFRLVSNGYIGESSAQGATAALRECAMRRQGRVGICERPIGSVISPSANRPMRSYSNTARPALSGQWSLGGSIMRRRGVIRSLEPRMGSMALPKDRIRLYSSSAAQTVDNLPPSQSEDLDQQGEEPELERFIASASEVEDNSLPPPLHAALASGSLTSASEFVHLFEEYDAGDSPAGKVKKGGKKGASSTSDMGGVKQLGLIFDLFRKTAEDAQWAWLERRMRKVLDSNYTPSQGIATAIRGYALFELGTPGPQVIDVLQGVLPSNNSLPHAIAGLLYAQLEEWDLAREEMSRNLKTVFALIMGEDMQIEPYPAIDRRLLYLYESAVLKAGRNHDLVDIILHSASPRMRYHLLGQARFDNRISALQVVDIFGRAVSRITNPAQWWIDEYITTPTKDMEWMGSFIVSALSQDKTRLGEALALHDEIISRQIHITPSISFFICQQMAIYRIPSARATFHRMLELHPNPPRTSLRRIMHFAARVGWEEEEANAWDLLSEKGVPTVWEKTILASVYAFQGRVELVKKVLGERFPGWRDNAEGLQVLFTAYINNNEDALAEETLFQIDTLSPRLYVYNALLQLYADQANLIPALELFDRLLEHPTLRPTKHSYTALITLFANRRDPTNAHNVFESMADAGIQPDALAYAAVINAEVEAGDWSEAARSWTKAPVKVREHRTVLSAVLKALVWLPAPTEHVVGIFRRIRNPSKHAWALVIQSACDSGDMDLARELYNEMDVASHRGASPAPDVYTFSILLHGYMRADDSASARAVYDEMTERGILPSSVTYGIVIQSFADTRGARSLEQAHDFATSVYREVQKGKIADVRSDKFNTRRNIFTPLAIAHGKLQNWERAQSYFDLIDPAEDPLEPETDNFLAASPQQKIITWSQLMDVHRRAGDVEQVLKIWGDLFRFAIDAIPLVARNEREEAAMNRAFAGSNINVPGGGKNSRKRIPESILCIPLSIALDSVSSVGDGKAVRKLWASVSHYHFGFDAANYNHYAIALARTGDVEGAFRITEKVLMRRYARIKFRGDAAMREKKRDLRRLSRGEFIRPAVSSMYGLQHDVEKIPEEEEEEEEDYEFEEGENEDLRSDPEEMSAVLDLKIDPILGPPNRRHQFQSSSPPFRPPHLPSSSVHDAQESVLGMVDKVGGEDPVPKTAALLHRWRPRDTLWRPSILLMNVLDSVFGQVEDYGASRGWVSLQEKAPTTPQLEDPEQSPSQPRKKDGFQGTVLPLYGNTPIKDYQTGKPLPISPRAFRVRLEDKYAKAVELVRHFRRRKEERRSH</sequence>
<evidence type="ECO:0000313" key="4">
    <source>
        <dbReference type="Proteomes" id="UP000322245"/>
    </source>
</evidence>
<dbReference type="GO" id="GO:0006396">
    <property type="term" value="P:RNA processing"/>
    <property type="evidence" value="ECO:0007669"/>
    <property type="project" value="TreeGrafter"/>
</dbReference>
<dbReference type="PANTHER" id="PTHR47934:SF6">
    <property type="entry name" value="MITOCHONDRIAL GROUP I INTRON SPLICING FACTOR CCM1-RELATED"/>
    <property type="match status" value="1"/>
</dbReference>
<protein>
    <recommendedName>
        <fullName evidence="5">Pentacotripeptide-repeat region of PRORP domain-containing protein</fullName>
    </recommendedName>
</protein>
<feature type="repeat" description="PPR" evidence="1">
    <location>
        <begin position="763"/>
        <end position="797"/>
    </location>
</feature>
<feature type="compositionally biased region" description="Polar residues" evidence="2">
    <location>
        <begin position="1219"/>
        <end position="1234"/>
    </location>
</feature>
<proteinExistence type="predicted"/>
<dbReference type="Proteomes" id="UP000322245">
    <property type="component" value="Unassembled WGS sequence"/>
</dbReference>
<evidence type="ECO:0008006" key="5">
    <source>
        <dbReference type="Google" id="ProtNLM"/>
    </source>
</evidence>
<dbReference type="InterPro" id="IPR011990">
    <property type="entry name" value="TPR-like_helical_dom_sf"/>
</dbReference>
<feature type="repeat" description="PPR" evidence="1">
    <location>
        <begin position="622"/>
        <end position="656"/>
    </location>
</feature>
<dbReference type="InterPro" id="IPR002885">
    <property type="entry name" value="PPR_rpt"/>
</dbReference>
<dbReference type="Pfam" id="PF13041">
    <property type="entry name" value="PPR_2"/>
    <property type="match status" value="1"/>
</dbReference>
<dbReference type="Pfam" id="PF01535">
    <property type="entry name" value="PPR"/>
    <property type="match status" value="1"/>
</dbReference>
<evidence type="ECO:0000313" key="3">
    <source>
        <dbReference type="EMBL" id="TYJ54325.1"/>
    </source>
</evidence>
<dbReference type="Pfam" id="PF13812">
    <property type="entry name" value="PPR_3"/>
    <property type="match status" value="1"/>
</dbReference>
<feature type="compositionally biased region" description="Polar residues" evidence="2">
    <location>
        <begin position="124"/>
        <end position="134"/>
    </location>
</feature>
<reference evidence="3 4" key="1">
    <citation type="submission" date="2017-05" db="EMBL/GenBank/DDBJ databases">
        <title>The Genome Sequence of Tsuchiyaea wingfieldii DSM 27421.</title>
        <authorList>
            <person name="Cuomo C."/>
            <person name="Passer A."/>
            <person name="Billmyre B."/>
            <person name="Heitman J."/>
        </authorList>
    </citation>
    <scope>NUCLEOTIDE SEQUENCE [LARGE SCALE GENOMIC DNA]</scope>
    <source>
        <strain evidence="3 4">DSM 27421</strain>
    </source>
</reference>
<dbReference type="GO" id="GO:0005739">
    <property type="term" value="C:mitochondrion"/>
    <property type="evidence" value="ECO:0007669"/>
    <property type="project" value="TreeGrafter"/>
</dbReference>
<comment type="caution">
    <text evidence="3">The sequence shown here is derived from an EMBL/GenBank/DDBJ whole genome shotgun (WGS) entry which is preliminary data.</text>
</comment>
<feature type="region of interest" description="Disordered" evidence="2">
    <location>
        <begin position="1219"/>
        <end position="1245"/>
    </location>
</feature>
<feature type="region of interest" description="Disordered" evidence="2">
    <location>
        <begin position="124"/>
        <end position="145"/>
    </location>
</feature>
<feature type="compositionally biased region" description="Acidic residues" evidence="2">
    <location>
        <begin position="1084"/>
        <end position="1101"/>
    </location>
</feature>
<dbReference type="GO" id="GO:0007005">
    <property type="term" value="P:mitochondrion organization"/>
    <property type="evidence" value="ECO:0007669"/>
    <property type="project" value="TreeGrafter"/>
</dbReference>
<dbReference type="NCBIfam" id="TIGR00756">
    <property type="entry name" value="PPR"/>
    <property type="match status" value="2"/>
</dbReference>
<feature type="compositionally biased region" description="Acidic residues" evidence="2">
    <location>
        <begin position="135"/>
        <end position="145"/>
    </location>
</feature>
<evidence type="ECO:0000256" key="2">
    <source>
        <dbReference type="SAM" id="MobiDB-lite"/>
    </source>
</evidence>
<feature type="region of interest" description="Disordered" evidence="2">
    <location>
        <begin position="1125"/>
        <end position="1149"/>
    </location>
</feature>
<gene>
    <name evidence="3" type="ORF">B9479_004990</name>
</gene>
<dbReference type="PROSITE" id="PS51375">
    <property type="entry name" value="PPR"/>
    <property type="match status" value="2"/>
</dbReference>